<dbReference type="SFLD" id="SFLDS00029">
    <property type="entry name" value="Radical_SAM"/>
    <property type="match status" value="1"/>
</dbReference>
<dbReference type="SUPFAM" id="SSF102114">
    <property type="entry name" value="Radical SAM enzymes"/>
    <property type="match status" value="1"/>
</dbReference>
<dbReference type="GO" id="GO:0051539">
    <property type="term" value="F:4 iron, 4 sulfur cluster binding"/>
    <property type="evidence" value="ECO:0007669"/>
    <property type="project" value="UniProtKB-KW"/>
</dbReference>
<dbReference type="InterPro" id="IPR007197">
    <property type="entry name" value="rSAM"/>
</dbReference>
<accession>A0AAW4L5C3</accession>
<gene>
    <name evidence="9" type="ORF">KI809_10505</name>
</gene>
<name>A0AAW4L5C3_9BACT</name>
<dbReference type="Pfam" id="PF13186">
    <property type="entry name" value="SPASM"/>
    <property type="match status" value="1"/>
</dbReference>
<reference evidence="9 10" key="1">
    <citation type="submission" date="2021-05" db="EMBL/GenBank/DDBJ databases">
        <title>The draft genome of Geobacter pelophilus DSM 12255.</title>
        <authorList>
            <person name="Xu Z."/>
            <person name="Masuda Y."/>
            <person name="Itoh H."/>
            <person name="Senoo K."/>
        </authorList>
    </citation>
    <scope>NUCLEOTIDE SEQUENCE [LARGE SCALE GENOMIC DNA]</scope>
    <source>
        <strain evidence="9 10">DSM 12255</strain>
    </source>
</reference>
<dbReference type="NCBIfam" id="TIGR04311">
    <property type="entry name" value="rSAM_Geo_metal"/>
    <property type="match status" value="1"/>
</dbReference>
<sequence length="435" mass="49689">MKGVHPIRKKAPSKLFVEVTTRCNLNCFMCVKQNGVDPQCEGDMHQELFARLTPALTGLETLVLNGIGEPLLNPELETFIRQAKRFMPAGSWIGFQSNGQLLTNLRASSLIDSGLDRICLSVDAALPDTFQRVREGGELKDMEHAFQALRRAKIQCQRPEVKVGIEFVAMRSNINELPSALRWAAQQGADFAIITHLLPYSDKHAVEAAYSTCSSQAIDLFNRYRTLVASQGLDIYRYLEARWKYIRTEQEQQLVRLVEEMKQEADRNNLFIDMKRLLNLDAHWAYHVATVFAEAASVAERCGIELHLPAVTLQEQRHCSFVEDGGVFVSWDGNISPCYFLWHRYNCFASGWQQNVRPRVFGNLQQQGILEIWNSNAYRSFREQVIGYDYPTCANCSLAPCDYVQTEEFAQDCHIREVPCCEETHARHNTGIRWD</sequence>
<dbReference type="Gene3D" id="3.20.20.70">
    <property type="entry name" value="Aldolase class I"/>
    <property type="match status" value="1"/>
</dbReference>
<keyword evidence="4" id="KW-0479">Metal-binding</keyword>
<keyword evidence="3" id="KW-0949">S-adenosyl-L-methionine</keyword>
<evidence type="ECO:0000256" key="4">
    <source>
        <dbReference type="ARBA" id="ARBA00022723"/>
    </source>
</evidence>
<evidence type="ECO:0000256" key="6">
    <source>
        <dbReference type="ARBA" id="ARBA00023004"/>
    </source>
</evidence>
<dbReference type="AlphaFoldDB" id="A0AAW4L5C3"/>
<evidence type="ECO:0000256" key="2">
    <source>
        <dbReference type="ARBA" id="ARBA00022485"/>
    </source>
</evidence>
<dbReference type="Proteomes" id="UP000811899">
    <property type="component" value="Unassembled WGS sequence"/>
</dbReference>
<dbReference type="GO" id="GO:0046872">
    <property type="term" value="F:metal ion binding"/>
    <property type="evidence" value="ECO:0007669"/>
    <property type="project" value="UniProtKB-KW"/>
</dbReference>
<dbReference type="EMBL" id="JAHCVJ010000004">
    <property type="protein sequence ID" value="MBT0664730.1"/>
    <property type="molecule type" value="Genomic_DNA"/>
</dbReference>
<keyword evidence="6" id="KW-0408">Iron</keyword>
<protein>
    <submittedName>
        <fullName evidence="9">Radical SAM/SPASM family putative metalloenzyme maturase</fullName>
    </submittedName>
</protein>
<dbReference type="InterPro" id="IPR027586">
    <property type="entry name" value="rSAM_metal_mat"/>
</dbReference>
<keyword evidence="7" id="KW-0411">Iron-sulfur</keyword>
<dbReference type="SFLD" id="SFLDG01067">
    <property type="entry name" value="SPASM/twitch_domain_containing"/>
    <property type="match status" value="1"/>
</dbReference>
<dbReference type="InterPro" id="IPR013785">
    <property type="entry name" value="Aldolase_TIM"/>
</dbReference>
<dbReference type="Pfam" id="PF04055">
    <property type="entry name" value="Radical_SAM"/>
    <property type="match status" value="1"/>
</dbReference>
<dbReference type="InterPro" id="IPR050377">
    <property type="entry name" value="Radical_SAM_PqqE_MftC-like"/>
</dbReference>
<dbReference type="InterPro" id="IPR023885">
    <property type="entry name" value="4Fe4S-binding_SPASM_dom"/>
</dbReference>
<comment type="cofactor">
    <cofactor evidence="1">
        <name>[4Fe-4S] cluster</name>
        <dbReference type="ChEBI" id="CHEBI:49883"/>
    </cofactor>
</comment>
<dbReference type="InterPro" id="IPR058240">
    <property type="entry name" value="rSAM_sf"/>
</dbReference>
<dbReference type="CDD" id="cd01335">
    <property type="entry name" value="Radical_SAM"/>
    <property type="match status" value="1"/>
</dbReference>
<keyword evidence="10" id="KW-1185">Reference proteome</keyword>
<dbReference type="PANTHER" id="PTHR11228:SF7">
    <property type="entry name" value="PQQA PEPTIDE CYCLASE"/>
    <property type="match status" value="1"/>
</dbReference>
<keyword evidence="5" id="KW-0560">Oxidoreductase</keyword>
<feature type="domain" description="Radical SAM core" evidence="8">
    <location>
        <begin position="9"/>
        <end position="237"/>
    </location>
</feature>
<dbReference type="InterPro" id="IPR000385">
    <property type="entry name" value="MoaA_NifB_PqqE_Fe-S-bd_CS"/>
</dbReference>
<evidence type="ECO:0000256" key="7">
    <source>
        <dbReference type="ARBA" id="ARBA00023014"/>
    </source>
</evidence>
<evidence type="ECO:0000256" key="5">
    <source>
        <dbReference type="ARBA" id="ARBA00023002"/>
    </source>
</evidence>
<comment type="caution">
    <text evidence="9">The sequence shown here is derived from an EMBL/GenBank/DDBJ whole genome shotgun (WGS) entry which is preliminary data.</text>
</comment>
<dbReference type="GO" id="GO:0016491">
    <property type="term" value="F:oxidoreductase activity"/>
    <property type="evidence" value="ECO:0007669"/>
    <property type="project" value="UniProtKB-KW"/>
</dbReference>
<proteinExistence type="predicted"/>
<organism evidence="9 10">
    <name type="scientific">Geoanaerobacter pelophilus</name>
    <dbReference type="NCBI Taxonomy" id="60036"/>
    <lineage>
        <taxon>Bacteria</taxon>
        <taxon>Pseudomonadati</taxon>
        <taxon>Thermodesulfobacteriota</taxon>
        <taxon>Desulfuromonadia</taxon>
        <taxon>Geobacterales</taxon>
        <taxon>Geobacteraceae</taxon>
        <taxon>Geoanaerobacter</taxon>
    </lineage>
</organism>
<keyword evidence="2" id="KW-0004">4Fe-4S</keyword>
<dbReference type="CDD" id="cd21121">
    <property type="entry name" value="SPASM_Cmo-like"/>
    <property type="match status" value="1"/>
</dbReference>
<dbReference type="PANTHER" id="PTHR11228">
    <property type="entry name" value="RADICAL SAM DOMAIN PROTEIN"/>
    <property type="match status" value="1"/>
</dbReference>
<evidence type="ECO:0000259" key="8">
    <source>
        <dbReference type="PROSITE" id="PS51918"/>
    </source>
</evidence>
<evidence type="ECO:0000256" key="1">
    <source>
        <dbReference type="ARBA" id="ARBA00001966"/>
    </source>
</evidence>
<dbReference type="PROSITE" id="PS01305">
    <property type="entry name" value="MOAA_NIFB_PQQE"/>
    <property type="match status" value="1"/>
</dbReference>
<dbReference type="PROSITE" id="PS51918">
    <property type="entry name" value="RADICAL_SAM"/>
    <property type="match status" value="1"/>
</dbReference>
<evidence type="ECO:0000313" key="10">
    <source>
        <dbReference type="Proteomes" id="UP000811899"/>
    </source>
</evidence>
<evidence type="ECO:0000313" key="9">
    <source>
        <dbReference type="EMBL" id="MBT0664730.1"/>
    </source>
</evidence>
<evidence type="ECO:0000256" key="3">
    <source>
        <dbReference type="ARBA" id="ARBA00022691"/>
    </source>
</evidence>